<dbReference type="EMBL" id="CDRZ01000023">
    <property type="protein sequence ID" value="CEO87690.1"/>
    <property type="molecule type" value="Genomic_DNA"/>
</dbReference>
<dbReference type="Proteomes" id="UP000046155">
    <property type="component" value="Unassembled WGS sequence"/>
</dbReference>
<keyword evidence="2" id="KW-1185">Reference proteome</keyword>
<dbReference type="InterPro" id="IPR053714">
    <property type="entry name" value="Iso_Racemase_Enz_sf"/>
</dbReference>
<dbReference type="PANTHER" id="PTHR40267">
    <property type="entry name" value="BLR3294 PROTEIN"/>
    <property type="match status" value="1"/>
</dbReference>
<dbReference type="Pfam" id="PF17645">
    <property type="entry name" value="Amdase"/>
    <property type="match status" value="1"/>
</dbReference>
<sequence length="222" mass="24282">MSSSKRIGLIVPSSNSVMEVDFYRNLPKNITLHVARMYLYDTTVAGEEEMLDVHFPKALSDLATVVPDAVVFGCTSAGALRGNAYDAELCKRITDVAKCPSVSVIASARKATERLKLKKIAVITPYIEALNQRIKASLEDDGVEVVAIHGLGIDHNHSIGMVEPEEIHQFTMEKVKGLAIDGVFLSCTNFRAMEVYKDLQEELGVPVITSNQVALESALEVF</sequence>
<dbReference type="Gene3D" id="3.40.50.12500">
    <property type="match status" value="1"/>
</dbReference>
<dbReference type="InterPro" id="IPR026286">
    <property type="entry name" value="MaiA/AMDase"/>
</dbReference>
<name>A0A0B7MCA6_9FIRM</name>
<proteinExistence type="predicted"/>
<gene>
    <name evidence="1" type="ORF">SSCH_1190012</name>
</gene>
<dbReference type="PIRSF" id="PIRSF015736">
    <property type="entry name" value="MI"/>
    <property type="match status" value="1"/>
</dbReference>
<accession>A0A0B7MCA6</accession>
<dbReference type="AlphaFoldDB" id="A0A0B7MCA6"/>
<dbReference type="PANTHER" id="PTHR40267:SF1">
    <property type="entry name" value="BLR3294 PROTEIN"/>
    <property type="match status" value="1"/>
</dbReference>
<evidence type="ECO:0000313" key="1">
    <source>
        <dbReference type="EMBL" id="CEO87690.1"/>
    </source>
</evidence>
<reference evidence="2" key="1">
    <citation type="submission" date="2015-01" db="EMBL/GenBank/DDBJ databases">
        <authorList>
            <person name="Manzoor Shahid"/>
            <person name="Zubair Saima"/>
        </authorList>
    </citation>
    <scope>NUCLEOTIDE SEQUENCE [LARGE SCALE GENOMIC DNA]</scope>
    <source>
        <strain evidence="2">Sp3</strain>
    </source>
</reference>
<evidence type="ECO:0000313" key="2">
    <source>
        <dbReference type="Proteomes" id="UP000046155"/>
    </source>
</evidence>
<organism evidence="1 2">
    <name type="scientific">Syntrophaceticus schinkii</name>
    <dbReference type="NCBI Taxonomy" id="499207"/>
    <lineage>
        <taxon>Bacteria</taxon>
        <taxon>Bacillati</taxon>
        <taxon>Bacillota</taxon>
        <taxon>Clostridia</taxon>
        <taxon>Thermoanaerobacterales</taxon>
        <taxon>Thermoanaerobacterales Family III. Incertae Sedis</taxon>
        <taxon>Syntrophaceticus</taxon>
    </lineage>
</organism>
<dbReference type="RefSeq" id="WP_044664013.1">
    <property type="nucleotide sequence ID" value="NZ_CDRZ01000023.1"/>
</dbReference>
<protein>
    <submittedName>
        <fullName evidence="1">Asp/Glu racemase</fullName>
    </submittedName>
</protein>